<dbReference type="Pfam" id="PF13692">
    <property type="entry name" value="Glyco_trans_1_4"/>
    <property type="match status" value="1"/>
</dbReference>
<keyword evidence="1 3" id="KW-0808">Transferase</keyword>
<protein>
    <submittedName>
        <fullName evidence="3">Glycosyltransferase family 4 protein</fullName>
        <ecNumber evidence="3">2.4.-.-</ecNumber>
    </submittedName>
</protein>
<dbReference type="CDD" id="cd03801">
    <property type="entry name" value="GT4_PimA-like"/>
    <property type="match status" value="1"/>
</dbReference>
<dbReference type="Gene3D" id="3.40.50.2000">
    <property type="entry name" value="Glycogen Phosphorylase B"/>
    <property type="match status" value="1"/>
</dbReference>
<reference evidence="4" key="1">
    <citation type="journal article" date="2019" name="Int. J. Syst. Evol. Microbiol.">
        <title>The Global Catalogue of Microorganisms (GCM) 10K type strain sequencing project: providing services to taxonomists for standard genome sequencing and annotation.</title>
        <authorList>
            <consortium name="The Broad Institute Genomics Platform"/>
            <consortium name="The Broad Institute Genome Sequencing Center for Infectious Disease"/>
            <person name="Wu L."/>
            <person name="Ma J."/>
        </authorList>
    </citation>
    <scope>NUCLEOTIDE SEQUENCE [LARGE SCALE GENOMIC DNA]</scope>
    <source>
        <strain evidence="4">KCTC 42473</strain>
    </source>
</reference>
<dbReference type="PANTHER" id="PTHR46401:SF2">
    <property type="entry name" value="GLYCOSYLTRANSFERASE WBBK-RELATED"/>
    <property type="match status" value="1"/>
</dbReference>
<dbReference type="Gene3D" id="3.40.50.11090">
    <property type="match status" value="1"/>
</dbReference>
<dbReference type="RefSeq" id="WP_377763459.1">
    <property type="nucleotide sequence ID" value="NZ_JBHRXY010000023.1"/>
</dbReference>
<dbReference type="InterPro" id="IPR028098">
    <property type="entry name" value="Glyco_trans_4-like_N"/>
</dbReference>
<dbReference type="GO" id="GO:0016757">
    <property type="term" value="F:glycosyltransferase activity"/>
    <property type="evidence" value="ECO:0007669"/>
    <property type="project" value="UniProtKB-KW"/>
</dbReference>
<evidence type="ECO:0000259" key="2">
    <source>
        <dbReference type="Pfam" id="PF13439"/>
    </source>
</evidence>
<dbReference type="Proteomes" id="UP001595539">
    <property type="component" value="Unassembled WGS sequence"/>
</dbReference>
<evidence type="ECO:0000313" key="3">
    <source>
        <dbReference type="EMBL" id="MFC3631255.1"/>
    </source>
</evidence>
<keyword evidence="3" id="KW-0328">Glycosyltransferase</keyword>
<evidence type="ECO:0000256" key="1">
    <source>
        <dbReference type="ARBA" id="ARBA00022679"/>
    </source>
</evidence>
<name>A0ABV7U8M3_9RHOB</name>
<gene>
    <name evidence="3" type="ORF">ACFOM8_17605</name>
</gene>
<accession>A0ABV7U8M3</accession>
<dbReference type="EMBL" id="JBHRXY010000023">
    <property type="protein sequence ID" value="MFC3631255.1"/>
    <property type="molecule type" value="Genomic_DNA"/>
</dbReference>
<comment type="caution">
    <text evidence="3">The sequence shown here is derived from an EMBL/GenBank/DDBJ whole genome shotgun (WGS) entry which is preliminary data.</text>
</comment>
<dbReference type="PANTHER" id="PTHR46401">
    <property type="entry name" value="GLYCOSYLTRANSFERASE WBBK-RELATED"/>
    <property type="match status" value="1"/>
</dbReference>
<dbReference type="EC" id="2.4.-.-" evidence="3"/>
<dbReference type="Pfam" id="PF13439">
    <property type="entry name" value="Glyco_transf_4"/>
    <property type="match status" value="1"/>
</dbReference>
<keyword evidence="4" id="KW-1185">Reference proteome</keyword>
<organism evidence="3 4">
    <name type="scientific">Paracoccus angustae</name>
    <dbReference type="NCBI Taxonomy" id="1671480"/>
    <lineage>
        <taxon>Bacteria</taxon>
        <taxon>Pseudomonadati</taxon>
        <taxon>Pseudomonadota</taxon>
        <taxon>Alphaproteobacteria</taxon>
        <taxon>Rhodobacterales</taxon>
        <taxon>Paracoccaceae</taxon>
        <taxon>Paracoccus</taxon>
    </lineage>
</organism>
<feature type="domain" description="Glycosyltransferase subfamily 4-like N-terminal" evidence="2">
    <location>
        <begin position="4"/>
        <end position="158"/>
    </location>
</feature>
<sequence>MAAQYTRHLLEQGHQVSFAVRRPGHEPGPKRRLLNLAGLGRPTLPLEPARGHFEGLDVPVYHLDEARPVRAASLPDADAIISTLWTTAEWASRLPASKGRHIHFIQGYEDFNPRFSKRVRAVYRQRNDKIVVASWLRNRLLEEFGQDSTVVMNGVDTAKFTAPERPRNEPPRIGFMYASLPDKNSAMAVEVARRIHALRPATGFLSFGTGAVPDDFPDFIAYERLPDQTRIPEIYRSCDLWLFVTRSEGFGLPILEAMASRTPVIATPAGAAPDLIDGRNGVLSSLDAGEFTKSVLDFLDRSPEEWQAASRAAFRTAQSRELAQAAQDFERAVLNCLHRNRAPVPAAGQMRSRMAR</sequence>
<evidence type="ECO:0000313" key="4">
    <source>
        <dbReference type="Proteomes" id="UP001595539"/>
    </source>
</evidence>
<dbReference type="SUPFAM" id="SSF53756">
    <property type="entry name" value="UDP-Glycosyltransferase/glycogen phosphorylase"/>
    <property type="match status" value="1"/>
</dbReference>
<proteinExistence type="predicted"/>